<protein>
    <recommendedName>
        <fullName evidence="9">Creatine kinase M-type</fullName>
        <ecNumber evidence="2">2.7.3.2</ecNumber>
    </recommendedName>
    <alternativeName>
        <fullName evidence="11">Creatine kinase M chain</fullName>
    </alternativeName>
    <alternativeName>
        <fullName evidence="12">Creatine phosphokinase M-type</fullName>
    </alternativeName>
    <alternativeName>
        <fullName evidence="10">M-CK</fullName>
    </alternativeName>
</protein>
<comment type="similarity">
    <text evidence="1 13">Belongs to the ATP:guanido phosphotransferase family.</text>
</comment>
<feature type="non-terminal residue" evidence="17">
    <location>
        <position position="1"/>
    </location>
</feature>
<evidence type="ECO:0000256" key="6">
    <source>
        <dbReference type="ARBA" id="ARBA00022840"/>
    </source>
</evidence>
<keyword evidence="3 14" id="KW-0808">Transferase</keyword>
<dbReference type="SUPFAM" id="SSF48034">
    <property type="entry name" value="Guanido kinase N-terminal domain"/>
    <property type="match status" value="1"/>
</dbReference>
<dbReference type="InterPro" id="IPR000749">
    <property type="entry name" value="ATP-guanido_PTrfase"/>
</dbReference>
<dbReference type="FunFam" id="1.10.135.10:FF:000001">
    <property type="entry name" value="Creatine kinase M-type"/>
    <property type="match status" value="1"/>
</dbReference>
<dbReference type="PROSITE" id="PS51510">
    <property type="entry name" value="PHOSPHAGEN_KINASE_C"/>
    <property type="match status" value="1"/>
</dbReference>
<feature type="domain" description="Phosphagen kinase N-terminal" evidence="15">
    <location>
        <begin position="11"/>
        <end position="98"/>
    </location>
</feature>
<evidence type="ECO:0000256" key="9">
    <source>
        <dbReference type="ARBA" id="ARBA00040658"/>
    </source>
</evidence>
<comment type="caution">
    <text evidence="17">The sequence shown here is derived from an EMBL/GenBank/DDBJ whole genome shotgun (WGS) entry which is preliminary data.</text>
</comment>
<dbReference type="GO" id="GO:0005524">
    <property type="term" value="F:ATP binding"/>
    <property type="evidence" value="ECO:0007669"/>
    <property type="project" value="UniProtKB-UniRule"/>
</dbReference>
<evidence type="ECO:0000313" key="18">
    <source>
        <dbReference type="Proteomes" id="UP000574691"/>
    </source>
</evidence>
<comment type="subunit">
    <text evidence="8">Dimer of identical or non-identical chains, which can be either B (brain type) or M (muscle type). With MM being the major form in skeletal muscle and myocardium, MB existing in myocardium, and BB existing in many tissues, especially brain.</text>
</comment>
<feature type="binding site" evidence="14">
    <location>
        <position position="220"/>
    </location>
    <ligand>
        <name>ATP</name>
        <dbReference type="ChEBI" id="CHEBI:30616"/>
    </ligand>
</feature>
<dbReference type="InterPro" id="IPR022414">
    <property type="entry name" value="ATP-guanido_PTrfase_cat"/>
</dbReference>
<organism evidence="17 18">
    <name type="scientific">Burhinus bistriatus</name>
    <dbReference type="NCBI Taxonomy" id="240201"/>
    <lineage>
        <taxon>Eukaryota</taxon>
        <taxon>Metazoa</taxon>
        <taxon>Chordata</taxon>
        <taxon>Craniata</taxon>
        <taxon>Vertebrata</taxon>
        <taxon>Euteleostomi</taxon>
        <taxon>Archelosauria</taxon>
        <taxon>Archosauria</taxon>
        <taxon>Dinosauria</taxon>
        <taxon>Saurischia</taxon>
        <taxon>Theropoda</taxon>
        <taxon>Coelurosauria</taxon>
        <taxon>Aves</taxon>
        <taxon>Neognathae</taxon>
        <taxon>Neoaves</taxon>
        <taxon>Charadriiformes</taxon>
        <taxon>Burhinidae</taxon>
        <taxon>Burhinus</taxon>
    </lineage>
</organism>
<evidence type="ECO:0000313" key="17">
    <source>
        <dbReference type="EMBL" id="NWQ86241.1"/>
    </source>
</evidence>
<evidence type="ECO:0000256" key="12">
    <source>
        <dbReference type="ARBA" id="ARBA00042833"/>
    </source>
</evidence>
<dbReference type="EMBL" id="VYXH01001152">
    <property type="protein sequence ID" value="NWQ86241.1"/>
    <property type="molecule type" value="Genomic_DNA"/>
</dbReference>
<keyword evidence="18" id="KW-1185">Reference proteome</keyword>
<dbReference type="SUPFAM" id="SSF55931">
    <property type="entry name" value="Glutamine synthetase/guanido kinase"/>
    <property type="match status" value="1"/>
</dbReference>
<dbReference type="InterPro" id="IPR036802">
    <property type="entry name" value="ATP-guanido_PTrfase_N_sf"/>
</dbReference>
<keyword evidence="6 14" id="KW-0067">ATP-binding</keyword>
<evidence type="ECO:0000256" key="11">
    <source>
        <dbReference type="ARBA" id="ARBA00042004"/>
    </source>
</evidence>
<dbReference type="Pfam" id="PF00217">
    <property type="entry name" value="ATP-gua_Ptrans"/>
    <property type="match status" value="1"/>
</dbReference>
<dbReference type="GO" id="GO:0004111">
    <property type="term" value="F:creatine kinase activity"/>
    <property type="evidence" value="ECO:0007669"/>
    <property type="project" value="UniProtKB-EC"/>
</dbReference>
<dbReference type="PROSITE" id="PS51509">
    <property type="entry name" value="PHOSPHAGEN_KINASE_N"/>
    <property type="match status" value="1"/>
</dbReference>
<dbReference type="InterPro" id="IPR014746">
    <property type="entry name" value="Gln_synth/guanido_kin_cat_dom"/>
</dbReference>
<evidence type="ECO:0000256" key="1">
    <source>
        <dbReference type="ARBA" id="ARBA00006798"/>
    </source>
</evidence>
<evidence type="ECO:0000256" key="8">
    <source>
        <dbReference type="ARBA" id="ARBA00038548"/>
    </source>
</evidence>
<comment type="caution">
    <text evidence="14">Lacks conserved residue(s) required for the propagation of feature annotation.</text>
</comment>
<evidence type="ECO:0000256" key="14">
    <source>
        <dbReference type="PROSITE-ProRule" id="PRU00843"/>
    </source>
</evidence>
<dbReference type="PANTHER" id="PTHR11547">
    <property type="entry name" value="ARGININE OR CREATINE KINASE"/>
    <property type="match status" value="1"/>
</dbReference>
<evidence type="ECO:0000256" key="4">
    <source>
        <dbReference type="ARBA" id="ARBA00022741"/>
    </source>
</evidence>
<accession>A0A7K4SKE7</accession>
<reference evidence="17 18" key="1">
    <citation type="submission" date="2019-09" db="EMBL/GenBank/DDBJ databases">
        <title>Bird 10,000 Genomes (B10K) Project - Family phase.</title>
        <authorList>
            <person name="Zhang G."/>
        </authorList>
    </citation>
    <scope>NUCLEOTIDE SEQUENCE [LARGE SCALE GENOMIC DNA]</scope>
    <source>
        <strain evidence="17">B10K-DU-001-64</strain>
        <tissue evidence="17">Muscle</tissue>
    </source>
</reference>
<gene>
    <name evidence="17" type="primary">Ckm</name>
    <name evidence="17" type="ORF">BURBIS_R15169</name>
</gene>
<dbReference type="Proteomes" id="UP000574691">
    <property type="component" value="Unassembled WGS sequence"/>
</dbReference>
<keyword evidence="4 14" id="KW-0547">Nucleotide-binding</keyword>
<evidence type="ECO:0000256" key="13">
    <source>
        <dbReference type="PROSITE-ProRule" id="PRU00842"/>
    </source>
</evidence>
<keyword evidence="5 14" id="KW-0418">Kinase</keyword>
<evidence type="ECO:0000256" key="2">
    <source>
        <dbReference type="ARBA" id="ARBA00012231"/>
    </source>
</evidence>
<comment type="function">
    <text evidence="7">Reversibly catalyzes the transfer of phosphate between ATP and various phosphogens (e.g. creatine phosphate). Creatine kinase isoenzymes play a central role in energy transduction in tissues with large, fluctuating energy demands, such as skeletal muscle, heart, brain and spermatozoa.</text>
</comment>
<evidence type="ECO:0000259" key="15">
    <source>
        <dbReference type="PROSITE" id="PS51509"/>
    </source>
</evidence>
<evidence type="ECO:0000256" key="7">
    <source>
        <dbReference type="ARBA" id="ARBA00037274"/>
    </source>
</evidence>
<name>A0A7K4SKE7_9CHAR</name>
<dbReference type="EC" id="2.7.3.2" evidence="2"/>
<feature type="domain" description="Phosphagen kinase C-terminal" evidence="16">
    <location>
        <begin position="145"/>
        <end position="244"/>
    </location>
</feature>
<feature type="non-terminal residue" evidence="17">
    <location>
        <position position="244"/>
    </location>
</feature>
<evidence type="ECO:0000256" key="3">
    <source>
        <dbReference type="ARBA" id="ARBA00022679"/>
    </source>
</evidence>
<dbReference type="GO" id="GO:0005615">
    <property type="term" value="C:extracellular space"/>
    <property type="evidence" value="ECO:0007669"/>
    <property type="project" value="TreeGrafter"/>
</dbReference>
<proteinExistence type="inferred from homology"/>
<dbReference type="Pfam" id="PF02807">
    <property type="entry name" value="ATP-gua_PtransN"/>
    <property type="match status" value="1"/>
</dbReference>
<dbReference type="PANTHER" id="PTHR11547:SF63">
    <property type="entry name" value="CREATINE KINASE M-TYPE"/>
    <property type="match status" value="1"/>
</dbReference>
<dbReference type="Gene3D" id="3.30.590.10">
    <property type="entry name" value="Glutamine synthetase/guanido kinase, catalytic domain"/>
    <property type="match status" value="1"/>
</dbReference>
<dbReference type="Gene3D" id="1.10.135.10">
    <property type="entry name" value="ATP:guanido phosphotransferase, N-terminal domain"/>
    <property type="match status" value="1"/>
</dbReference>
<dbReference type="InterPro" id="IPR022413">
    <property type="entry name" value="ATP-guanido_PTrfase_N"/>
</dbReference>
<sequence>MPFSSTHNKHKLKFSAEEEFPDLAKHNNHMAKVLTPALYQRLRDKETPSGFTLDDVIQTGVDNPGHPFIMTVGCVAGDEESYEVFKELFDPVIQDRHGGYKPTDKHRTDLNHENLKVPDAWVPPGWEGWGLAGRLGPSGGVGTRALNSLEGEFKGRYYPLKAMTEQEQQQLIDDHFLFDKPVSPLLLASGMARDWPDARGIWHNDNKTFLVWVNEEDHLRVISMEKGGNMKEVFRRFCVGLKKV</sequence>
<evidence type="ECO:0000256" key="5">
    <source>
        <dbReference type="ARBA" id="ARBA00022777"/>
    </source>
</evidence>
<feature type="binding site" evidence="14">
    <location>
        <position position="175"/>
    </location>
    <ligand>
        <name>ATP</name>
        <dbReference type="ChEBI" id="CHEBI:30616"/>
    </ligand>
</feature>
<dbReference type="AlphaFoldDB" id="A0A7K4SKE7"/>
<evidence type="ECO:0000259" key="16">
    <source>
        <dbReference type="PROSITE" id="PS51510"/>
    </source>
</evidence>
<dbReference type="GO" id="GO:0046314">
    <property type="term" value="P:phosphocreatine biosynthetic process"/>
    <property type="evidence" value="ECO:0007669"/>
    <property type="project" value="InterPro"/>
</dbReference>
<evidence type="ECO:0000256" key="10">
    <source>
        <dbReference type="ARBA" id="ARBA00041807"/>
    </source>
</evidence>